<keyword evidence="6" id="KW-1185">Reference proteome</keyword>
<keyword evidence="1" id="KW-0805">Transcription regulation</keyword>
<dbReference type="InterPro" id="IPR029016">
    <property type="entry name" value="GAF-like_dom_sf"/>
</dbReference>
<dbReference type="InterPro" id="IPR003018">
    <property type="entry name" value="GAF"/>
</dbReference>
<dbReference type="Gene3D" id="1.10.10.10">
    <property type="entry name" value="Winged helix-like DNA-binding domain superfamily/Winged helix DNA-binding domain"/>
    <property type="match status" value="1"/>
</dbReference>
<dbReference type="EMBL" id="QZEY01000017">
    <property type="protein sequence ID" value="RJL23898.1"/>
    <property type="molecule type" value="Genomic_DNA"/>
</dbReference>
<evidence type="ECO:0000256" key="2">
    <source>
        <dbReference type="ARBA" id="ARBA00023163"/>
    </source>
</evidence>
<feature type="domain" description="GAF" evidence="3">
    <location>
        <begin position="31"/>
        <end position="147"/>
    </location>
</feature>
<evidence type="ECO:0000313" key="6">
    <source>
        <dbReference type="Proteomes" id="UP000265768"/>
    </source>
</evidence>
<proteinExistence type="predicted"/>
<evidence type="ECO:0000313" key="5">
    <source>
        <dbReference type="EMBL" id="RJL23898.1"/>
    </source>
</evidence>
<dbReference type="InterPro" id="IPR005561">
    <property type="entry name" value="ANTAR"/>
</dbReference>
<dbReference type="GO" id="GO:0003723">
    <property type="term" value="F:RNA binding"/>
    <property type="evidence" value="ECO:0007669"/>
    <property type="project" value="InterPro"/>
</dbReference>
<dbReference type="Proteomes" id="UP000265768">
    <property type="component" value="Unassembled WGS sequence"/>
</dbReference>
<reference evidence="5 6" key="1">
    <citation type="submission" date="2018-09" db="EMBL/GenBank/DDBJ databases">
        <title>YIM 75507 draft genome.</title>
        <authorList>
            <person name="Tang S."/>
            <person name="Feng Y."/>
        </authorList>
    </citation>
    <scope>NUCLEOTIDE SEQUENCE [LARGE SCALE GENOMIC DNA]</scope>
    <source>
        <strain evidence="5 6">YIM 75507</strain>
    </source>
</reference>
<comment type="caution">
    <text evidence="5">The sequence shown here is derived from an EMBL/GenBank/DDBJ whole genome shotgun (WGS) entry which is preliminary data.</text>
</comment>
<name>A0A3A4ARI7_9ACTN</name>
<accession>A0A3A4ARI7</accession>
<dbReference type="Pfam" id="PF03861">
    <property type="entry name" value="ANTAR"/>
    <property type="match status" value="1"/>
</dbReference>
<protein>
    <submittedName>
        <fullName evidence="5">ANTAR domain-containing protein</fullName>
    </submittedName>
</protein>
<dbReference type="Pfam" id="PF01590">
    <property type="entry name" value="GAF"/>
    <property type="match status" value="1"/>
</dbReference>
<keyword evidence="2" id="KW-0804">Transcription</keyword>
<evidence type="ECO:0000259" key="3">
    <source>
        <dbReference type="Pfam" id="PF01590"/>
    </source>
</evidence>
<dbReference type="RefSeq" id="WP_119930154.1">
    <property type="nucleotide sequence ID" value="NZ_QZEY01000017.1"/>
</dbReference>
<dbReference type="AlphaFoldDB" id="A0A3A4ARI7"/>
<feature type="domain" description="ANTAR" evidence="4">
    <location>
        <begin position="179"/>
        <end position="222"/>
    </location>
</feature>
<dbReference type="OrthoDB" id="7466251at2"/>
<dbReference type="Gene3D" id="3.30.450.40">
    <property type="match status" value="1"/>
</dbReference>
<evidence type="ECO:0000256" key="1">
    <source>
        <dbReference type="ARBA" id="ARBA00023015"/>
    </source>
</evidence>
<dbReference type="InterPro" id="IPR036388">
    <property type="entry name" value="WH-like_DNA-bd_sf"/>
</dbReference>
<gene>
    <name evidence="5" type="ORF">D5H75_31150</name>
</gene>
<evidence type="ECO:0000259" key="4">
    <source>
        <dbReference type="Pfam" id="PF03861"/>
    </source>
</evidence>
<dbReference type="SUPFAM" id="SSF55781">
    <property type="entry name" value="GAF domain-like"/>
    <property type="match status" value="1"/>
</dbReference>
<sequence length="237" mass="25041">MEHRERAWRLAAAAARGGPVSLEVVCSVAAARVGAEGYGLTLVCGPGLRELACASDEVAVLVEEAQLTVGQGPCADAYAGLEPVLVPDLRAEGERWPGFVPLVASARARALLALPVQASGVRLGALDLYWCVPGPPLGELVGEVAAFAELAADLVFRAHPDPSVLAGLSLDEPPYGFPAVVHQASGMLAARFDLEVAEARVRLRAYAYLHGRSVSELAREIVSRRRMPRAPEMTDES</sequence>
<organism evidence="5 6">
    <name type="scientific">Bailinhaonella thermotolerans</name>
    <dbReference type="NCBI Taxonomy" id="1070861"/>
    <lineage>
        <taxon>Bacteria</taxon>
        <taxon>Bacillati</taxon>
        <taxon>Actinomycetota</taxon>
        <taxon>Actinomycetes</taxon>
        <taxon>Streptosporangiales</taxon>
        <taxon>Streptosporangiaceae</taxon>
        <taxon>Bailinhaonella</taxon>
    </lineage>
</organism>